<comment type="caution">
    <text evidence="2">The sequence shown here is derived from an EMBL/GenBank/DDBJ whole genome shotgun (WGS) entry which is preliminary data.</text>
</comment>
<gene>
    <name evidence="2" type="ORF">GTA08_BOTSDO05045</name>
</gene>
<dbReference type="GO" id="GO:0000428">
    <property type="term" value="C:DNA-directed RNA polymerase complex"/>
    <property type="evidence" value="ECO:0007669"/>
    <property type="project" value="UniProtKB-KW"/>
</dbReference>
<keyword evidence="2" id="KW-0240">DNA-directed RNA polymerase</keyword>
<dbReference type="Gene3D" id="2.70.50.70">
    <property type="match status" value="1"/>
</dbReference>
<dbReference type="PANTHER" id="PTHR36182">
    <property type="entry name" value="PROTEIN, PUTATIVE (AFU_ORTHOLOGUE AFUA_6G10930)-RELATED"/>
    <property type="match status" value="1"/>
</dbReference>
<evidence type="ECO:0000256" key="1">
    <source>
        <dbReference type="SAM" id="SignalP"/>
    </source>
</evidence>
<evidence type="ECO:0000313" key="3">
    <source>
        <dbReference type="Proteomes" id="UP000572817"/>
    </source>
</evidence>
<feature type="chain" id="PRO_5034765386" evidence="1">
    <location>
        <begin position="23"/>
        <end position="363"/>
    </location>
</feature>
<keyword evidence="3" id="KW-1185">Reference proteome</keyword>
<dbReference type="EMBL" id="WWBZ02000033">
    <property type="protein sequence ID" value="KAF4306241.1"/>
    <property type="molecule type" value="Genomic_DNA"/>
</dbReference>
<dbReference type="Proteomes" id="UP000572817">
    <property type="component" value="Unassembled WGS sequence"/>
</dbReference>
<proteinExistence type="predicted"/>
<name>A0A8H4IS61_9PEZI</name>
<keyword evidence="2" id="KW-0804">Transcription</keyword>
<sequence>MFSHTSIFFAIVGGFLASFANAHMIMAQPVPFGIKTLNNSPLDNDYPCKQRAGVYDVSSMNNMEVGKPQALSFSGTAIHGGGSCQISVSLDKNPTPSSTFKVIHTIEGDCPGANAPESFQFKIPDGFPNGEFALAWTWFNEIGNREMYMNCAPITVTGGADDNDVYDQLPDMQLANIPSTTCKTVDGSVPLLPNPGDSLDHRGNGPFEKMLGDCGTPSKTTPKMGGGDTNTKSVPSVAAPTPAPTHVCDPCAPLPSFTTSVIASSSATPTAVPIAIPASPPAPVDTPATNGNGTVDSSCGDDGTMVCNGPNQFGICNFGKVVWQDVAAGTQCKDDKITFAKKSRVVRRNIAGRVNFNYNATTE</sequence>
<organism evidence="2 3">
    <name type="scientific">Botryosphaeria dothidea</name>
    <dbReference type="NCBI Taxonomy" id="55169"/>
    <lineage>
        <taxon>Eukaryota</taxon>
        <taxon>Fungi</taxon>
        <taxon>Dikarya</taxon>
        <taxon>Ascomycota</taxon>
        <taxon>Pezizomycotina</taxon>
        <taxon>Dothideomycetes</taxon>
        <taxon>Dothideomycetes incertae sedis</taxon>
        <taxon>Botryosphaeriales</taxon>
        <taxon>Botryosphaeriaceae</taxon>
        <taxon>Botryosphaeria</taxon>
    </lineage>
</organism>
<protein>
    <submittedName>
        <fullName evidence="2">DNA-directed RNA polymerase protein</fullName>
    </submittedName>
</protein>
<dbReference type="OrthoDB" id="2342176at2759"/>
<evidence type="ECO:0000313" key="2">
    <source>
        <dbReference type="EMBL" id="KAF4306241.1"/>
    </source>
</evidence>
<dbReference type="PANTHER" id="PTHR36182:SF2">
    <property type="entry name" value="LYTIC POLYSACCHARIDE MONOOXYGENASE"/>
    <property type="match status" value="1"/>
</dbReference>
<accession>A0A8H4IS61</accession>
<feature type="signal peptide" evidence="1">
    <location>
        <begin position="1"/>
        <end position="22"/>
    </location>
</feature>
<reference evidence="2" key="1">
    <citation type="submission" date="2020-04" db="EMBL/GenBank/DDBJ databases">
        <title>Genome Assembly and Annotation of Botryosphaeria dothidea sdau 11-99, a Latent Pathogen of Apple Fruit Ring Rot in China.</title>
        <authorList>
            <person name="Yu C."/>
            <person name="Diao Y."/>
            <person name="Lu Q."/>
            <person name="Zhao J."/>
            <person name="Cui S."/>
            <person name="Peng C."/>
            <person name="He B."/>
            <person name="Liu H."/>
        </authorList>
    </citation>
    <scope>NUCLEOTIDE SEQUENCE [LARGE SCALE GENOMIC DNA]</scope>
    <source>
        <strain evidence="2">Sdau11-99</strain>
    </source>
</reference>
<dbReference type="AlphaFoldDB" id="A0A8H4IS61"/>
<keyword evidence="1" id="KW-0732">Signal</keyword>